<keyword evidence="3" id="KW-0564">Palmitate</keyword>
<evidence type="ECO:0000256" key="2">
    <source>
        <dbReference type="ARBA" id="ARBA00023136"/>
    </source>
</evidence>
<evidence type="ECO:0000313" key="7">
    <source>
        <dbReference type="Proteomes" id="UP000292347"/>
    </source>
</evidence>
<dbReference type="OrthoDB" id="485556at2"/>
<evidence type="ECO:0000259" key="5">
    <source>
        <dbReference type="Pfam" id="PF09864"/>
    </source>
</evidence>
<protein>
    <submittedName>
        <fullName evidence="6">Lysozyme inhibitor</fullName>
    </submittedName>
</protein>
<dbReference type="PROSITE" id="PS51257">
    <property type="entry name" value="PROKAR_LIPOPROTEIN"/>
    <property type="match status" value="1"/>
</dbReference>
<dbReference type="Gene3D" id="2.40.128.200">
    <property type="match status" value="1"/>
</dbReference>
<evidence type="ECO:0000256" key="4">
    <source>
        <dbReference type="ARBA" id="ARBA00023288"/>
    </source>
</evidence>
<proteinExistence type="predicted"/>
<feature type="domain" description="C-type lysozyme inhibitor" evidence="5">
    <location>
        <begin position="44"/>
        <end position="110"/>
    </location>
</feature>
<dbReference type="Pfam" id="PF09864">
    <property type="entry name" value="MliC"/>
    <property type="match status" value="1"/>
</dbReference>
<accession>A0A4Q2IU67</accession>
<sequence>MIRTATAAALALLLAGCGGSAPEPWGNAPEAVVRDLPARVTARYRCKDGTRLVATFDNRADTVTLREGGRTLGVLEGQRPASGIWYAGSGMTLRGKGRDARFEAEGRAPTQCVARD</sequence>
<dbReference type="RefSeq" id="WP_129339969.1">
    <property type="nucleotide sequence ID" value="NZ_JACIDD010000001.1"/>
</dbReference>
<keyword evidence="1" id="KW-0732">Signal</keyword>
<dbReference type="AlphaFoldDB" id="A0A4Q2IU67"/>
<evidence type="ECO:0000313" key="6">
    <source>
        <dbReference type="EMBL" id="RXZ34169.1"/>
    </source>
</evidence>
<dbReference type="InterPro" id="IPR018660">
    <property type="entry name" value="MliC"/>
</dbReference>
<evidence type="ECO:0000256" key="1">
    <source>
        <dbReference type="ARBA" id="ARBA00022729"/>
    </source>
</evidence>
<evidence type="ECO:0000256" key="3">
    <source>
        <dbReference type="ARBA" id="ARBA00023139"/>
    </source>
</evidence>
<dbReference type="EMBL" id="SDPT01000001">
    <property type="protein sequence ID" value="RXZ34169.1"/>
    <property type="molecule type" value="Genomic_DNA"/>
</dbReference>
<dbReference type="SUPFAM" id="SSF141488">
    <property type="entry name" value="YdhA-like"/>
    <property type="match status" value="1"/>
</dbReference>
<organism evidence="6 7">
    <name type="scientific">Sphingomonas desiccabilis</name>
    <dbReference type="NCBI Taxonomy" id="429134"/>
    <lineage>
        <taxon>Bacteria</taxon>
        <taxon>Pseudomonadati</taxon>
        <taxon>Pseudomonadota</taxon>
        <taxon>Alphaproteobacteria</taxon>
        <taxon>Sphingomonadales</taxon>
        <taxon>Sphingomonadaceae</taxon>
        <taxon>Sphingomonas</taxon>
    </lineage>
</organism>
<keyword evidence="7" id="KW-1185">Reference proteome</keyword>
<dbReference type="InterPro" id="IPR036328">
    <property type="entry name" value="MliC_sf"/>
</dbReference>
<comment type="caution">
    <text evidence="6">The sequence shown here is derived from an EMBL/GenBank/DDBJ whole genome shotgun (WGS) entry which is preliminary data.</text>
</comment>
<reference evidence="6 7" key="1">
    <citation type="submission" date="2019-01" db="EMBL/GenBank/DDBJ databases">
        <title>Sphingomonas mucosissima sp. nov. and Sphingomonas desiccabilis sp. nov., from biological soil crusts in the Colorado Plateau, USA.</title>
        <authorList>
            <person name="Zhu D."/>
        </authorList>
    </citation>
    <scope>NUCLEOTIDE SEQUENCE [LARGE SCALE GENOMIC DNA]</scope>
    <source>
        <strain evidence="6 7">CP1D</strain>
    </source>
</reference>
<keyword evidence="2" id="KW-0472">Membrane</keyword>
<gene>
    <name evidence="6" type="ORF">EO081_00115</name>
</gene>
<keyword evidence="4" id="KW-0449">Lipoprotein</keyword>
<name>A0A4Q2IU67_9SPHN</name>
<dbReference type="Proteomes" id="UP000292347">
    <property type="component" value="Unassembled WGS sequence"/>
</dbReference>